<reference evidence="1" key="1">
    <citation type="submission" date="2019-10" db="EMBL/GenBank/DDBJ databases">
        <authorList>
            <consortium name="DOE Joint Genome Institute"/>
            <person name="Kuo A."/>
            <person name="Miyauchi S."/>
            <person name="Kiss E."/>
            <person name="Drula E."/>
            <person name="Kohler A."/>
            <person name="Sanchez-Garcia M."/>
            <person name="Andreopoulos B."/>
            <person name="Barry K.W."/>
            <person name="Bonito G."/>
            <person name="Buee M."/>
            <person name="Carver A."/>
            <person name="Chen C."/>
            <person name="Cichocki N."/>
            <person name="Clum A."/>
            <person name="Culley D."/>
            <person name="Crous P.W."/>
            <person name="Fauchery L."/>
            <person name="Girlanda M."/>
            <person name="Hayes R."/>
            <person name="Keri Z."/>
            <person name="LaButti K."/>
            <person name="Lipzen A."/>
            <person name="Lombard V."/>
            <person name="Magnuson J."/>
            <person name="Maillard F."/>
            <person name="Morin E."/>
            <person name="Murat C."/>
            <person name="Nolan M."/>
            <person name="Ohm R."/>
            <person name="Pangilinan J."/>
            <person name="Pereira M."/>
            <person name="Perotto S."/>
            <person name="Peter M."/>
            <person name="Riley R."/>
            <person name="Sitrit Y."/>
            <person name="Stielow B."/>
            <person name="Szollosi G."/>
            <person name="Zifcakova L."/>
            <person name="Stursova M."/>
            <person name="Spatafora J.W."/>
            <person name="Tedersoo L."/>
            <person name="Vaario L.-M."/>
            <person name="Yamada A."/>
            <person name="Yan M."/>
            <person name="Wang P."/>
            <person name="Xu J."/>
            <person name="Bruns T."/>
            <person name="Baldrian P."/>
            <person name="Vilgalys R."/>
            <person name="Henrissat B."/>
            <person name="Grigoriev I.V."/>
            <person name="Hibbett D."/>
            <person name="Nagy L.G."/>
            <person name="Martin F.M."/>
        </authorList>
    </citation>
    <scope>NUCLEOTIDE SEQUENCE</scope>
    <source>
        <strain evidence="1">BED1</strain>
    </source>
</reference>
<gene>
    <name evidence="1" type="ORF">L210DRAFT_3573142</name>
</gene>
<organism evidence="1 2">
    <name type="scientific">Boletus edulis BED1</name>
    <dbReference type="NCBI Taxonomy" id="1328754"/>
    <lineage>
        <taxon>Eukaryota</taxon>
        <taxon>Fungi</taxon>
        <taxon>Dikarya</taxon>
        <taxon>Basidiomycota</taxon>
        <taxon>Agaricomycotina</taxon>
        <taxon>Agaricomycetes</taxon>
        <taxon>Agaricomycetidae</taxon>
        <taxon>Boletales</taxon>
        <taxon>Boletineae</taxon>
        <taxon>Boletaceae</taxon>
        <taxon>Boletoideae</taxon>
        <taxon>Boletus</taxon>
    </lineage>
</organism>
<proteinExistence type="predicted"/>
<reference evidence="1" key="2">
    <citation type="journal article" date="2020" name="Nat. Commun.">
        <title>Large-scale genome sequencing of mycorrhizal fungi provides insights into the early evolution of symbiotic traits.</title>
        <authorList>
            <person name="Miyauchi S."/>
            <person name="Kiss E."/>
            <person name="Kuo A."/>
            <person name="Drula E."/>
            <person name="Kohler A."/>
            <person name="Sanchez-Garcia M."/>
            <person name="Morin E."/>
            <person name="Andreopoulos B."/>
            <person name="Barry K.W."/>
            <person name="Bonito G."/>
            <person name="Buee M."/>
            <person name="Carver A."/>
            <person name="Chen C."/>
            <person name="Cichocki N."/>
            <person name="Clum A."/>
            <person name="Culley D."/>
            <person name="Crous P.W."/>
            <person name="Fauchery L."/>
            <person name="Girlanda M."/>
            <person name="Hayes R.D."/>
            <person name="Keri Z."/>
            <person name="LaButti K."/>
            <person name="Lipzen A."/>
            <person name="Lombard V."/>
            <person name="Magnuson J."/>
            <person name="Maillard F."/>
            <person name="Murat C."/>
            <person name="Nolan M."/>
            <person name="Ohm R.A."/>
            <person name="Pangilinan J."/>
            <person name="Pereira M.F."/>
            <person name="Perotto S."/>
            <person name="Peter M."/>
            <person name="Pfister S."/>
            <person name="Riley R."/>
            <person name="Sitrit Y."/>
            <person name="Stielow J.B."/>
            <person name="Szollosi G."/>
            <person name="Zifcakova L."/>
            <person name="Stursova M."/>
            <person name="Spatafora J.W."/>
            <person name="Tedersoo L."/>
            <person name="Vaario L.M."/>
            <person name="Yamada A."/>
            <person name="Yan M."/>
            <person name="Wang P."/>
            <person name="Xu J."/>
            <person name="Bruns T."/>
            <person name="Baldrian P."/>
            <person name="Vilgalys R."/>
            <person name="Dunand C."/>
            <person name="Henrissat B."/>
            <person name="Grigoriev I.V."/>
            <person name="Hibbett D."/>
            <person name="Nagy L.G."/>
            <person name="Martin F.M."/>
        </authorList>
    </citation>
    <scope>NUCLEOTIDE SEQUENCE</scope>
    <source>
        <strain evidence="1">BED1</strain>
    </source>
</reference>
<evidence type="ECO:0000313" key="2">
    <source>
        <dbReference type="Proteomes" id="UP001194468"/>
    </source>
</evidence>
<evidence type="ECO:0000313" key="1">
    <source>
        <dbReference type="EMBL" id="KAF8421145.1"/>
    </source>
</evidence>
<accession>A0AAD4BDB5</accession>
<comment type="caution">
    <text evidence="1">The sequence shown here is derived from an EMBL/GenBank/DDBJ whole genome shotgun (WGS) entry which is preliminary data.</text>
</comment>
<keyword evidence="2" id="KW-1185">Reference proteome</keyword>
<protein>
    <submittedName>
        <fullName evidence="1">Uncharacterized protein</fullName>
    </submittedName>
</protein>
<name>A0AAD4BDB5_BOLED</name>
<sequence>MLLIGFHPGRPLAKYGSSMRGRTHHRFTLDCVEQNKKGFDFMRPLVADMIQSDPSKRPAMDEVIARFDNICRSLSRWKLRSRVVDREGDAIEKLSH</sequence>
<dbReference type="Proteomes" id="UP001194468">
    <property type="component" value="Unassembled WGS sequence"/>
</dbReference>
<dbReference type="EMBL" id="WHUW01000145">
    <property type="protein sequence ID" value="KAF8421145.1"/>
    <property type="molecule type" value="Genomic_DNA"/>
</dbReference>
<dbReference type="AlphaFoldDB" id="A0AAD4BDB5"/>